<comment type="caution">
    <text evidence="2">The sequence shown here is derived from an EMBL/GenBank/DDBJ whole genome shotgun (WGS) entry which is preliminary data.</text>
</comment>
<reference evidence="2 3" key="1">
    <citation type="submission" date="2019-05" db="EMBL/GenBank/DDBJ databases">
        <title>Genome sequence of Cellulomonas hominis strain CS1.</title>
        <authorList>
            <person name="Belmont J."/>
            <person name="Maclea K.S."/>
        </authorList>
    </citation>
    <scope>NUCLEOTIDE SEQUENCE [LARGE SCALE GENOMIC DNA]</scope>
    <source>
        <strain evidence="2 3">CS1</strain>
    </source>
</reference>
<feature type="region of interest" description="Disordered" evidence="1">
    <location>
        <begin position="1"/>
        <end position="33"/>
    </location>
</feature>
<feature type="compositionally biased region" description="Basic and acidic residues" evidence="1">
    <location>
        <begin position="1"/>
        <end position="23"/>
    </location>
</feature>
<name>A0A7Z8K2U5_9CELL</name>
<gene>
    <name evidence="2" type="ORF">FA014_02035</name>
</gene>
<dbReference type="AlphaFoldDB" id="A0A7Z8K2U5"/>
<accession>A0A7Z8K2U5</accession>
<evidence type="ECO:0000313" key="3">
    <source>
        <dbReference type="Proteomes" id="UP000308121"/>
    </source>
</evidence>
<organism evidence="2 3">
    <name type="scientific">Cellulomonas hominis</name>
    <dbReference type="NCBI Taxonomy" id="156981"/>
    <lineage>
        <taxon>Bacteria</taxon>
        <taxon>Bacillati</taxon>
        <taxon>Actinomycetota</taxon>
        <taxon>Actinomycetes</taxon>
        <taxon>Micrococcales</taxon>
        <taxon>Cellulomonadaceae</taxon>
        <taxon>Cellulomonas</taxon>
    </lineage>
</organism>
<evidence type="ECO:0000256" key="1">
    <source>
        <dbReference type="SAM" id="MobiDB-lite"/>
    </source>
</evidence>
<dbReference type="Proteomes" id="UP000308121">
    <property type="component" value="Unassembled WGS sequence"/>
</dbReference>
<evidence type="ECO:0000313" key="2">
    <source>
        <dbReference type="EMBL" id="TKR27160.1"/>
    </source>
</evidence>
<dbReference type="OrthoDB" id="10000584at2"/>
<sequence>MSRATRQRDGDLLRPLDSSDKALMEGPRGGQPRVGSVVTLWRLPGAWSVWSGGPTTGTWWLQPRDNDAERVLDALELQPDRGIPDVTQVYATARVRAVAVRSKAIRAGGR</sequence>
<dbReference type="EMBL" id="SZYE01000006">
    <property type="protein sequence ID" value="TKR27160.1"/>
    <property type="molecule type" value="Genomic_DNA"/>
</dbReference>
<protein>
    <submittedName>
        <fullName evidence="2">Uncharacterized protein</fullName>
    </submittedName>
</protein>
<proteinExistence type="predicted"/>
<dbReference type="RefSeq" id="WP_154728048.1">
    <property type="nucleotide sequence ID" value="NZ_SZYE01000006.1"/>
</dbReference>